<organism evidence="1 2">
    <name type="scientific">Coccidioides immitis (strain RS)</name>
    <name type="common">Valley fever fungus</name>
    <dbReference type="NCBI Taxonomy" id="246410"/>
    <lineage>
        <taxon>Eukaryota</taxon>
        <taxon>Fungi</taxon>
        <taxon>Dikarya</taxon>
        <taxon>Ascomycota</taxon>
        <taxon>Pezizomycotina</taxon>
        <taxon>Eurotiomycetes</taxon>
        <taxon>Eurotiomycetidae</taxon>
        <taxon>Onygenales</taxon>
        <taxon>Onygenaceae</taxon>
        <taxon>Coccidioides</taxon>
    </lineage>
</organism>
<evidence type="ECO:0000313" key="2">
    <source>
        <dbReference type="Proteomes" id="UP000001261"/>
    </source>
</evidence>
<keyword evidence="2" id="KW-1185">Reference proteome</keyword>
<proteinExistence type="predicted"/>
<dbReference type="KEGG" id="cim:CIMG_08419"/>
<dbReference type="STRING" id="246410.J3K5G9"/>
<sequence length="172" mass="20016">MDIQKETENQHELLLLCSKLEQLQATGHFSRCYLQNLKLLPTTENQCWNMPALMNLMNCWDCQFSPEKFCHIICMCIEQKDDFDVLRDGKQSINLNVQNYTISTTLYQETMLLEAISGAQYSLMNIWLSKKLWHLCSERSLCNKLCILKDTKLELSANFAPAETFVDIHIVN</sequence>
<accession>J3K5G9</accession>
<dbReference type="EMBL" id="GG704913">
    <property type="protein sequence ID" value="EAS29673.3"/>
    <property type="molecule type" value="Genomic_DNA"/>
</dbReference>
<dbReference type="VEuPathDB" id="FungiDB:CIMG_08419"/>
<dbReference type="AlphaFoldDB" id="J3K5G9"/>
<reference evidence="2" key="1">
    <citation type="journal article" date="2009" name="Genome Res.">
        <title>Comparative genomic analyses of the human fungal pathogens Coccidioides and their relatives.</title>
        <authorList>
            <person name="Sharpton T.J."/>
            <person name="Stajich J.E."/>
            <person name="Rounsley S.D."/>
            <person name="Gardner M.J."/>
            <person name="Wortman J.R."/>
            <person name="Jordar V.S."/>
            <person name="Maiti R."/>
            <person name="Kodira C.D."/>
            <person name="Neafsey D.E."/>
            <person name="Zeng Q."/>
            <person name="Hung C.-Y."/>
            <person name="McMahan C."/>
            <person name="Muszewska A."/>
            <person name="Grynberg M."/>
            <person name="Mandel M.A."/>
            <person name="Kellner E.M."/>
            <person name="Barker B.M."/>
            <person name="Galgiani J.N."/>
            <person name="Orbach M.J."/>
            <person name="Kirkland T.N."/>
            <person name="Cole G.T."/>
            <person name="Henn M.R."/>
            <person name="Birren B.W."/>
            <person name="Taylor J.W."/>
        </authorList>
    </citation>
    <scope>NUCLEOTIDE SEQUENCE [LARGE SCALE GENOMIC DNA]</scope>
    <source>
        <strain evidence="2">RS</strain>
    </source>
</reference>
<dbReference type="RefSeq" id="XP_001241256.2">
    <property type="nucleotide sequence ID" value="XM_001241255.2"/>
</dbReference>
<dbReference type="GeneID" id="4559301"/>
<reference evidence="2" key="2">
    <citation type="journal article" date="2010" name="Genome Res.">
        <title>Population genomic sequencing of Coccidioides fungi reveals recent hybridization and transposon control.</title>
        <authorList>
            <person name="Neafsey D.E."/>
            <person name="Barker B.M."/>
            <person name="Sharpton T.J."/>
            <person name="Stajich J.E."/>
            <person name="Park D.J."/>
            <person name="Whiston E."/>
            <person name="Hung C.-Y."/>
            <person name="McMahan C."/>
            <person name="White J."/>
            <person name="Sykes S."/>
            <person name="Heiman D."/>
            <person name="Young S."/>
            <person name="Zeng Q."/>
            <person name="Abouelleil A."/>
            <person name="Aftuck L."/>
            <person name="Bessette D."/>
            <person name="Brown A."/>
            <person name="FitzGerald M."/>
            <person name="Lui A."/>
            <person name="Macdonald J.P."/>
            <person name="Priest M."/>
            <person name="Orbach M.J."/>
            <person name="Galgiani J.N."/>
            <person name="Kirkland T.N."/>
            <person name="Cole G.T."/>
            <person name="Birren B.W."/>
            <person name="Henn M.R."/>
            <person name="Taylor J.W."/>
            <person name="Rounsley S.D."/>
        </authorList>
    </citation>
    <scope>GENOME REANNOTATION</scope>
    <source>
        <strain evidence="2">RS</strain>
    </source>
</reference>
<dbReference type="Proteomes" id="UP000001261">
    <property type="component" value="Unassembled WGS sequence"/>
</dbReference>
<evidence type="ECO:0000313" key="1">
    <source>
        <dbReference type="EMBL" id="EAS29673.3"/>
    </source>
</evidence>
<gene>
    <name evidence="1" type="ORF">CIMG_08419</name>
</gene>
<protein>
    <submittedName>
        <fullName evidence="1">Uncharacterized protein</fullName>
    </submittedName>
</protein>
<name>J3K5G9_COCIM</name>
<dbReference type="InParanoid" id="J3K5G9"/>